<sequence>MPTSKESDVQSGVHPVLFSGVHPSNHMEYTPNLAQENFFLSNTASTPSFLHAEQISPNSATLSGTDAAVLTANLETALPGLRPLNLLASAAT</sequence>
<dbReference type="Proteomes" id="UP000186955">
    <property type="component" value="Unassembled WGS sequence"/>
</dbReference>
<comment type="caution">
    <text evidence="1">The sequence shown here is derived from an EMBL/GenBank/DDBJ whole genome shotgun (WGS) entry which is preliminary data.</text>
</comment>
<reference evidence="1 2" key="1">
    <citation type="submission" date="2016-10" db="EMBL/GenBank/DDBJ databases">
        <title>Genome sequence of the ascomycete fungus Penicillium subrubescens.</title>
        <authorList>
            <person name="De Vries R.P."/>
            <person name="Peng M."/>
            <person name="Dilokpimol A."/>
            <person name="Hilden K."/>
            <person name="Makela M.R."/>
            <person name="Grigoriev I."/>
            <person name="Riley R."/>
            <person name="Granchi Z."/>
        </authorList>
    </citation>
    <scope>NUCLEOTIDE SEQUENCE [LARGE SCALE GENOMIC DNA]</scope>
    <source>
        <strain evidence="1 2">CBS 132785</strain>
    </source>
</reference>
<evidence type="ECO:0000313" key="1">
    <source>
        <dbReference type="EMBL" id="OKP11589.1"/>
    </source>
</evidence>
<name>A0A1Q5UGL7_9EURO</name>
<accession>A0A1Q5UGL7</accession>
<keyword evidence="2" id="KW-1185">Reference proteome</keyword>
<dbReference type="AlphaFoldDB" id="A0A1Q5UGL7"/>
<evidence type="ECO:0000313" key="2">
    <source>
        <dbReference type="Proteomes" id="UP000186955"/>
    </source>
</evidence>
<proteinExistence type="predicted"/>
<dbReference type="OrthoDB" id="10503450at2759"/>
<protein>
    <submittedName>
        <fullName evidence="1">Uncharacterized protein</fullName>
    </submittedName>
</protein>
<gene>
    <name evidence="1" type="ORF">PENSUB_2891</name>
</gene>
<dbReference type="EMBL" id="MNBE01000276">
    <property type="protein sequence ID" value="OKP11589.1"/>
    <property type="molecule type" value="Genomic_DNA"/>
</dbReference>
<organism evidence="1 2">
    <name type="scientific">Penicillium subrubescens</name>
    <dbReference type="NCBI Taxonomy" id="1316194"/>
    <lineage>
        <taxon>Eukaryota</taxon>
        <taxon>Fungi</taxon>
        <taxon>Dikarya</taxon>
        <taxon>Ascomycota</taxon>
        <taxon>Pezizomycotina</taxon>
        <taxon>Eurotiomycetes</taxon>
        <taxon>Eurotiomycetidae</taxon>
        <taxon>Eurotiales</taxon>
        <taxon>Aspergillaceae</taxon>
        <taxon>Penicillium</taxon>
    </lineage>
</organism>